<reference evidence="1 2" key="1">
    <citation type="submission" date="2018-11" db="EMBL/GenBank/DDBJ databases">
        <title>Complete genome sequencing of the Actinobacteria Serinibacter sp. K3-2.</title>
        <authorList>
            <person name="Rakitin A.L."/>
            <person name="Beletsky A.V."/>
            <person name="Mardanov A.V."/>
            <person name="Ravin N.V."/>
            <person name="Gromova A.S."/>
            <person name="Filippova S.N."/>
            <person name="Gal'Chenko V.F."/>
        </authorList>
    </citation>
    <scope>NUCLEOTIDE SEQUENCE [LARGE SCALE GENOMIC DNA]</scope>
    <source>
        <strain evidence="1 2">K3-2</strain>
    </source>
</reference>
<dbReference type="AlphaFoldDB" id="A0A4Z1E6J1"/>
<keyword evidence="2" id="KW-1185">Reference proteome</keyword>
<dbReference type="RefSeq" id="WP_158292586.1">
    <property type="nucleotide sequence ID" value="NZ_RHPJ01000002.1"/>
</dbReference>
<evidence type="ECO:0000313" key="2">
    <source>
        <dbReference type="Proteomes" id="UP000297318"/>
    </source>
</evidence>
<dbReference type="EMBL" id="RHPJ01000002">
    <property type="protein sequence ID" value="TGO05201.1"/>
    <property type="molecule type" value="Genomic_DNA"/>
</dbReference>
<evidence type="ECO:0000313" key="1">
    <source>
        <dbReference type="EMBL" id="TGO05201.1"/>
    </source>
</evidence>
<accession>A0A4Z1E6J1</accession>
<protein>
    <submittedName>
        <fullName evidence="1">Uncharacterized protein</fullName>
    </submittedName>
</protein>
<proteinExistence type="predicted"/>
<comment type="caution">
    <text evidence="1">The sequence shown here is derived from an EMBL/GenBank/DDBJ whole genome shotgun (WGS) entry which is preliminary data.</text>
</comment>
<dbReference type="Proteomes" id="UP000297318">
    <property type="component" value="Unassembled WGS sequence"/>
</dbReference>
<dbReference type="OrthoDB" id="5096051at2"/>
<organism evidence="1 2">
    <name type="scientific">Serinibacter arcticus</name>
    <dbReference type="NCBI Taxonomy" id="1655435"/>
    <lineage>
        <taxon>Bacteria</taxon>
        <taxon>Bacillati</taxon>
        <taxon>Actinomycetota</taxon>
        <taxon>Actinomycetes</taxon>
        <taxon>Micrococcales</taxon>
        <taxon>Beutenbergiaceae</taxon>
        <taxon>Serinibacter</taxon>
    </lineage>
</organism>
<sequence length="746" mass="80833">MISYADVDTLDDERRAQVARLFERADSLHDLPDDLGTVEAWDELIEDCERVGFPHLVASARISQCTILVKGGLAAEALEVFVALMRTISRYGDLIAPSNVALHLNSVGTTAMTLVDDPRVPLERITRLIDLVEQEMRRRGVDVTGAYVARAAVAAAAGDAEATLSWIDRWRAESGEGWRADDGGVIQMEIPLIARFDVDRAADTLEQRLRALGIDPFAFDAGTPDRLSDLKLVALLGFLRVRQGRRVEATVIGDALVAAVGADVLAREAVASYVIPVLEERPEPAGVVVDHVLAESALDGTDWEAIAAVARHRILLDPAGEEGALLRALAQEGAQQHDRRGTTRVHERELEELWWAGLPEARRPAVVDDPEVWGDPEARAELILAAGWFERTGLVRSDDPPISLKYRYQALLGETMELLSAESASEAEALADRLRTRAGELRCATSLFLVPLLHGLRAGQAGDIATLVASYRRSQEELLRGAAWVVDEIRAMGERFFATVVEQAVASPDVSWDQIDRLIGDETEVRAVTRAPLAPLSLVQAEIAAHRGDVERLRTELGELGDCLLDEADQLDREAIGLEMVRLVARYSPGFATSVAAQVLLEGDAEQIRAATTWMAWLHPEDEATTDRFAQVLASVDDDVTSLGVVPGWVVLEVVARTGRDPRPVVDALLADVDGGTASDLGLLAASGAALLATAPQDPRGPELRERALTIARGLDARDGGTRATAWVGERWYRGDAAFVPGAARP</sequence>
<name>A0A4Z1E6J1_9MICO</name>
<gene>
    <name evidence="1" type="ORF">SERN_1205</name>
</gene>